<accession>A0A508BUG4</accession>
<evidence type="ECO:0000256" key="8">
    <source>
        <dbReference type="ARBA" id="ARBA00023012"/>
    </source>
</evidence>
<dbReference type="AlphaFoldDB" id="A0A508BUG4"/>
<gene>
    <name evidence="13" type="ORF">FK267_00710</name>
</gene>
<keyword evidence="6 13" id="KW-0418">Kinase</keyword>
<dbReference type="Proteomes" id="UP000317942">
    <property type="component" value="Unassembled WGS sequence"/>
</dbReference>
<evidence type="ECO:0000256" key="3">
    <source>
        <dbReference type="ARBA" id="ARBA00022553"/>
    </source>
</evidence>
<dbReference type="InterPro" id="IPR011712">
    <property type="entry name" value="Sig_transdc_His_kin_sub3_dim/P"/>
</dbReference>
<keyword evidence="7" id="KW-0067">ATP-binding</keyword>
<dbReference type="GO" id="GO:0016020">
    <property type="term" value="C:membrane"/>
    <property type="evidence" value="ECO:0007669"/>
    <property type="project" value="InterPro"/>
</dbReference>
<comment type="caution">
    <text evidence="13">The sequence shown here is derived from an EMBL/GenBank/DDBJ whole genome shotgun (WGS) entry which is preliminary data.</text>
</comment>
<feature type="transmembrane region" description="Helical" evidence="10">
    <location>
        <begin position="200"/>
        <end position="219"/>
    </location>
</feature>
<evidence type="ECO:0000256" key="7">
    <source>
        <dbReference type="ARBA" id="ARBA00022840"/>
    </source>
</evidence>
<evidence type="ECO:0000259" key="12">
    <source>
        <dbReference type="Pfam" id="PF07730"/>
    </source>
</evidence>
<keyword evidence="4" id="KW-0808">Transferase</keyword>
<evidence type="ECO:0000256" key="9">
    <source>
        <dbReference type="SAM" id="MobiDB-lite"/>
    </source>
</evidence>
<evidence type="ECO:0000256" key="2">
    <source>
        <dbReference type="ARBA" id="ARBA00012438"/>
    </source>
</evidence>
<keyword evidence="5" id="KW-0547">Nucleotide-binding</keyword>
<dbReference type="PANTHER" id="PTHR24421">
    <property type="entry name" value="NITRATE/NITRITE SENSOR PROTEIN NARX-RELATED"/>
    <property type="match status" value="1"/>
</dbReference>
<evidence type="ECO:0000256" key="5">
    <source>
        <dbReference type="ARBA" id="ARBA00022741"/>
    </source>
</evidence>
<comment type="catalytic activity">
    <reaction evidence="1">
        <text>ATP + protein L-histidine = ADP + protein N-phospho-L-histidine.</text>
        <dbReference type="EC" id="2.7.13.3"/>
    </reaction>
</comment>
<dbReference type="GO" id="GO:0005524">
    <property type="term" value="F:ATP binding"/>
    <property type="evidence" value="ECO:0007669"/>
    <property type="project" value="UniProtKB-KW"/>
</dbReference>
<dbReference type="InterPro" id="IPR003594">
    <property type="entry name" value="HATPase_dom"/>
</dbReference>
<dbReference type="Gene3D" id="1.20.5.1930">
    <property type="match status" value="1"/>
</dbReference>
<sequence length="490" mass="51754">MTSASSLDPLFPDLPTTAPIGGPEDRTIPVPSAADTSATVPSAAGPQPAPSSPERHPSQSLRWISIIGWEFLHAALWMPMAVLLVPSILLFHLTVPLGASLERAVARRLGTDAPSGRKENRRRSPWLLARVAHVEFWRQDLPLCVGGMALSTASFFLTALLGALLTVSVLAPFMSSSEAPIRVDLGGSEIAVSGLQSAPLLLPVGLIALSLLLGALWGLGRLRLLLVKALSGERETQRLEQLTAEVGHLTASRATLMDAFEAERTRIERDLHDGTQQELVALAMNLGSLRLAAESLPEDDAASTSRTALLEGIDTAQDRAESALKDLRETVRGIRPAVLSERGLAPALKDLAGRAPLPTSVVVEAEKADLALISQPVRTVVYFAVAEALTNTSKHARASRATVALRCTSAGLSTVITDDGRGGADPERENATGLRGMAQRVESIGGRLEVSSPEGAGTQVTITAPLTPPWGTENSQDGRTDEPQDDHPAG</sequence>
<dbReference type="EMBL" id="VICC01000001">
    <property type="protein sequence ID" value="TQD63155.1"/>
    <property type="molecule type" value="Genomic_DNA"/>
</dbReference>
<reference evidence="13 14" key="1">
    <citation type="submission" date="2019-06" db="EMBL/GenBank/DDBJ databases">
        <title>Draft genome sequence of Actinomyces oris CCUG 34288T.</title>
        <authorList>
            <person name="Salva-Serra F."/>
            <person name="Cardew S."/>
            <person name="Moore E."/>
        </authorList>
    </citation>
    <scope>NUCLEOTIDE SEQUENCE [LARGE SCALE GENOMIC DNA]</scope>
    <source>
        <strain evidence="13 14">CCUG 34288</strain>
    </source>
</reference>
<dbReference type="Gene3D" id="3.30.565.10">
    <property type="entry name" value="Histidine kinase-like ATPase, C-terminal domain"/>
    <property type="match status" value="1"/>
</dbReference>
<organism evidence="13 14">
    <name type="scientific">Actinomyces oris</name>
    <dbReference type="NCBI Taxonomy" id="544580"/>
    <lineage>
        <taxon>Bacteria</taxon>
        <taxon>Bacillati</taxon>
        <taxon>Actinomycetota</taxon>
        <taxon>Actinomycetes</taxon>
        <taxon>Actinomycetales</taxon>
        <taxon>Actinomycetaceae</taxon>
        <taxon>Actinomyces</taxon>
    </lineage>
</organism>
<feature type="domain" description="Histidine kinase/HSP90-like ATPase" evidence="11">
    <location>
        <begin position="382"/>
        <end position="467"/>
    </location>
</feature>
<dbReference type="SUPFAM" id="SSF55874">
    <property type="entry name" value="ATPase domain of HSP90 chaperone/DNA topoisomerase II/histidine kinase"/>
    <property type="match status" value="1"/>
</dbReference>
<evidence type="ECO:0000259" key="11">
    <source>
        <dbReference type="Pfam" id="PF02518"/>
    </source>
</evidence>
<evidence type="ECO:0000256" key="1">
    <source>
        <dbReference type="ARBA" id="ARBA00000085"/>
    </source>
</evidence>
<feature type="compositionally biased region" description="Basic and acidic residues" evidence="9">
    <location>
        <begin position="476"/>
        <end position="490"/>
    </location>
</feature>
<feature type="region of interest" description="Disordered" evidence="9">
    <location>
        <begin position="1"/>
        <end position="57"/>
    </location>
</feature>
<protein>
    <recommendedName>
        <fullName evidence="2">histidine kinase</fullName>
        <ecNumber evidence="2">2.7.13.3</ecNumber>
    </recommendedName>
</protein>
<dbReference type="EC" id="2.7.13.3" evidence="2"/>
<evidence type="ECO:0000256" key="10">
    <source>
        <dbReference type="SAM" id="Phobius"/>
    </source>
</evidence>
<dbReference type="InterPro" id="IPR050482">
    <property type="entry name" value="Sensor_HK_TwoCompSys"/>
</dbReference>
<dbReference type="GO" id="GO:0000155">
    <property type="term" value="F:phosphorelay sensor kinase activity"/>
    <property type="evidence" value="ECO:0007669"/>
    <property type="project" value="InterPro"/>
</dbReference>
<evidence type="ECO:0000256" key="4">
    <source>
        <dbReference type="ARBA" id="ARBA00022679"/>
    </source>
</evidence>
<name>A0A508BUG4_9ACTO</name>
<feature type="transmembrane region" description="Helical" evidence="10">
    <location>
        <begin position="76"/>
        <end position="99"/>
    </location>
</feature>
<dbReference type="InterPro" id="IPR036890">
    <property type="entry name" value="HATPase_C_sf"/>
</dbReference>
<keyword evidence="10" id="KW-1133">Transmembrane helix</keyword>
<dbReference type="CDD" id="cd16917">
    <property type="entry name" value="HATPase_UhpB-NarQ-NarX-like"/>
    <property type="match status" value="1"/>
</dbReference>
<dbReference type="Pfam" id="PF07730">
    <property type="entry name" value="HisKA_3"/>
    <property type="match status" value="1"/>
</dbReference>
<keyword evidence="10" id="KW-0812">Transmembrane</keyword>
<feature type="region of interest" description="Disordered" evidence="9">
    <location>
        <begin position="448"/>
        <end position="490"/>
    </location>
</feature>
<keyword evidence="3" id="KW-0597">Phosphoprotein</keyword>
<keyword evidence="8" id="KW-0902">Two-component regulatory system</keyword>
<dbReference type="Pfam" id="PF02518">
    <property type="entry name" value="HATPase_c"/>
    <property type="match status" value="1"/>
</dbReference>
<evidence type="ECO:0000313" key="13">
    <source>
        <dbReference type="EMBL" id="TQD63155.1"/>
    </source>
</evidence>
<dbReference type="GO" id="GO:0046983">
    <property type="term" value="F:protein dimerization activity"/>
    <property type="evidence" value="ECO:0007669"/>
    <property type="project" value="InterPro"/>
</dbReference>
<proteinExistence type="predicted"/>
<dbReference type="PANTHER" id="PTHR24421:SF10">
    <property type="entry name" value="NITRATE_NITRITE SENSOR PROTEIN NARQ"/>
    <property type="match status" value="1"/>
</dbReference>
<evidence type="ECO:0000313" key="14">
    <source>
        <dbReference type="Proteomes" id="UP000317942"/>
    </source>
</evidence>
<keyword evidence="10" id="KW-0472">Membrane</keyword>
<evidence type="ECO:0000256" key="6">
    <source>
        <dbReference type="ARBA" id="ARBA00022777"/>
    </source>
</evidence>
<feature type="domain" description="Signal transduction histidine kinase subgroup 3 dimerisation and phosphoacceptor" evidence="12">
    <location>
        <begin position="263"/>
        <end position="339"/>
    </location>
</feature>